<dbReference type="InterPro" id="IPR013022">
    <property type="entry name" value="Xyl_isomerase-like_TIM-brl"/>
</dbReference>
<protein>
    <submittedName>
        <fullName evidence="2">Xylose isomerase domain protein TIM barrel</fullName>
    </submittedName>
</protein>
<dbReference type="AlphaFoldDB" id="B0T5K1"/>
<dbReference type="OrthoDB" id="3615236at2"/>
<dbReference type="InterPro" id="IPR036237">
    <property type="entry name" value="Xyl_isomerase-like_sf"/>
</dbReference>
<dbReference type="Pfam" id="PF01261">
    <property type="entry name" value="AP_endonuc_2"/>
    <property type="match status" value="1"/>
</dbReference>
<evidence type="ECO:0000259" key="1">
    <source>
        <dbReference type="Pfam" id="PF01261"/>
    </source>
</evidence>
<sequence length="333" mass="37421">MSTKKGLKLGTTLYSLTNEFHWRKYDFEGLVRRVAAENLGPGLEVVGFQSIKGFPVITDAYAEWFKALIAETGLELSCLGINADNAIRRDRDMTVEESVTYHQAQIDAAAKLGFPVARYQYPAGVEVIRRLEPYAAEKGVKLGLEIHSPHTVHTPDIMKYRELYDTLSSPYLGFVPDFGSSVVGIPPMVIARFRAGGASETLIDIVLEEWRSDAPVMEKQASFRRRGEAAGANVETLNRLAFVFGYFSRQAPQDWAEIMHQVVHIHGKFFDFNDQGEENSVPYPEILKVFVDGGYDGYMSSEYEGHLFSDDDGFDKLLAHHAQCQRILDRLQA</sequence>
<accession>B0T5K1</accession>
<proteinExistence type="predicted"/>
<reference evidence="2" key="1">
    <citation type="submission" date="2008-01" db="EMBL/GenBank/DDBJ databases">
        <title>Complete sequence of chromosome of Caulobacter sp. K31.</title>
        <authorList>
            <consortium name="US DOE Joint Genome Institute"/>
            <person name="Copeland A."/>
            <person name="Lucas S."/>
            <person name="Lapidus A."/>
            <person name="Barry K."/>
            <person name="Glavina del Rio T."/>
            <person name="Dalin E."/>
            <person name="Tice H."/>
            <person name="Pitluck S."/>
            <person name="Bruce D."/>
            <person name="Goodwin L."/>
            <person name="Thompson L.S."/>
            <person name="Brettin T."/>
            <person name="Detter J.C."/>
            <person name="Han C."/>
            <person name="Schmutz J."/>
            <person name="Larimer F."/>
            <person name="Land M."/>
            <person name="Hauser L."/>
            <person name="Kyrpides N."/>
            <person name="Kim E."/>
            <person name="Stephens C."/>
            <person name="Richardson P."/>
        </authorList>
    </citation>
    <scope>NUCLEOTIDE SEQUENCE [LARGE SCALE GENOMIC DNA]</scope>
    <source>
        <strain evidence="2">K31</strain>
    </source>
</reference>
<dbReference type="STRING" id="366602.Caul_0422"/>
<dbReference type="eggNOG" id="COG1082">
    <property type="taxonomic scope" value="Bacteria"/>
</dbReference>
<dbReference type="SUPFAM" id="SSF51658">
    <property type="entry name" value="Xylose isomerase-like"/>
    <property type="match status" value="1"/>
</dbReference>
<organism evidence="2">
    <name type="scientific">Caulobacter sp. (strain K31)</name>
    <dbReference type="NCBI Taxonomy" id="366602"/>
    <lineage>
        <taxon>Bacteria</taxon>
        <taxon>Pseudomonadati</taxon>
        <taxon>Pseudomonadota</taxon>
        <taxon>Alphaproteobacteria</taxon>
        <taxon>Caulobacterales</taxon>
        <taxon>Caulobacteraceae</taxon>
        <taxon>Caulobacter</taxon>
    </lineage>
</organism>
<dbReference type="EMBL" id="CP000927">
    <property type="protein sequence ID" value="ABZ69559.1"/>
    <property type="molecule type" value="Genomic_DNA"/>
</dbReference>
<dbReference type="HOGENOM" id="CLU_070745_1_0_5"/>
<keyword evidence="2" id="KW-0413">Isomerase</keyword>
<dbReference type="Gene3D" id="3.20.20.150">
    <property type="entry name" value="Divalent-metal-dependent TIM barrel enzymes"/>
    <property type="match status" value="1"/>
</dbReference>
<evidence type="ECO:0000313" key="2">
    <source>
        <dbReference type="EMBL" id="ABZ69559.1"/>
    </source>
</evidence>
<feature type="domain" description="Xylose isomerase-like TIM barrel" evidence="1">
    <location>
        <begin position="47"/>
        <end position="179"/>
    </location>
</feature>
<dbReference type="GO" id="GO:0016853">
    <property type="term" value="F:isomerase activity"/>
    <property type="evidence" value="ECO:0007669"/>
    <property type="project" value="UniProtKB-KW"/>
</dbReference>
<dbReference type="KEGG" id="cak:Caul_0422"/>
<name>B0T5K1_CAUSK</name>
<gene>
    <name evidence="2" type="ordered locus">Caul_0422</name>
</gene>